<feature type="compositionally biased region" description="Low complexity" evidence="10">
    <location>
        <begin position="412"/>
        <end position="423"/>
    </location>
</feature>
<proteinExistence type="inferred from homology"/>
<evidence type="ECO:0000256" key="10">
    <source>
        <dbReference type="SAM" id="MobiDB-lite"/>
    </source>
</evidence>
<accession>A0A3R9NW31</accession>
<dbReference type="PANTHER" id="PTHR35851">
    <property type="entry name" value="CELL DIVISION PROTEIN FTSQ"/>
    <property type="match status" value="1"/>
</dbReference>
<comment type="caution">
    <text evidence="12">The sequence shown here is derived from an EMBL/GenBank/DDBJ whole genome shotgun (WGS) entry which is preliminary data.</text>
</comment>
<evidence type="ECO:0000256" key="9">
    <source>
        <dbReference type="HAMAP-Rule" id="MF_00911"/>
    </source>
</evidence>
<dbReference type="GO" id="GO:0005886">
    <property type="term" value="C:plasma membrane"/>
    <property type="evidence" value="ECO:0007669"/>
    <property type="project" value="UniProtKB-SubCell"/>
</dbReference>
<keyword evidence="2 9" id="KW-1003">Cell membrane</keyword>
<keyword evidence="7 9" id="KW-0472">Membrane</keyword>
<evidence type="ECO:0000256" key="2">
    <source>
        <dbReference type="ARBA" id="ARBA00022475"/>
    </source>
</evidence>
<keyword evidence="8 9" id="KW-0131">Cell cycle</keyword>
<comment type="subcellular location">
    <subcellularLocation>
        <location evidence="9">Cell membrane</location>
        <topology evidence="9">Single-pass type II membrane protein</topology>
    </subcellularLocation>
    <subcellularLocation>
        <location evidence="1">Membrane</location>
    </subcellularLocation>
    <text evidence="9">Localizes to the division septum.</text>
</comment>
<evidence type="ECO:0000256" key="6">
    <source>
        <dbReference type="ARBA" id="ARBA00022989"/>
    </source>
</evidence>
<dbReference type="InterPro" id="IPR013685">
    <property type="entry name" value="POTRA_FtsQ_type"/>
</dbReference>
<feature type="region of interest" description="Disordered" evidence="10">
    <location>
        <begin position="317"/>
        <end position="337"/>
    </location>
</feature>
<feature type="region of interest" description="Disordered" evidence="10">
    <location>
        <begin position="1"/>
        <end position="25"/>
    </location>
</feature>
<dbReference type="PANTHER" id="PTHR35851:SF1">
    <property type="entry name" value="CELL DIVISION PROTEIN FTSQ"/>
    <property type="match status" value="1"/>
</dbReference>
<gene>
    <name evidence="9" type="primary">ftsQ</name>
    <name evidence="12" type="ORF">EDE15_1450</name>
</gene>
<feature type="compositionally biased region" description="Basic and acidic residues" evidence="10">
    <location>
        <begin position="1"/>
        <end position="10"/>
    </location>
</feature>
<dbReference type="OrthoDB" id="9783091at2"/>
<evidence type="ECO:0000256" key="4">
    <source>
        <dbReference type="ARBA" id="ARBA00022618"/>
    </source>
</evidence>
<keyword evidence="3" id="KW-0997">Cell inner membrane</keyword>
<protein>
    <recommendedName>
        <fullName evidence="9">Cell division protein FtsQ</fullName>
    </recommendedName>
</protein>
<dbReference type="HAMAP" id="MF_00911">
    <property type="entry name" value="FtsQ_subfam"/>
    <property type="match status" value="1"/>
</dbReference>
<evidence type="ECO:0000313" key="12">
    <source>
        <dbReference type="EMBL" id="RSL15944.1"/>
    </source>
</evidence>
<keyword evidence="6 9" id="KW-1133">Transmembrane helix</keyword>
<organism evidence="12 13">
    <name type="scientific">Edaphobacter aggregans</name>
    <dbReference type="NCBI Taxonomy" id="570835"/>
    <lineage>
        <taxon>Bacteria</taxon>
        <taxon>Pseudomonadati</taxon>
        <taxon>Acidobacteriota</taxon>
        <taxon>Terriglobia</taxon>
        <taxon>Terriglobales</taxon>
        <taxon>Acidobacteriaceae</taxon>
        <taxon>Edaphobacter</taxon>
    </lineage>
</organism>
<dbReference type="Pfam" id="PF03799">
    <property type="entry name" value="FtsQ_DivIB_C"/>
    <property type="match status" value="1"/>
</dbReference>
<evidence type="ECO:0000256" key="3">
    <source>
        <dbReference type="ARBA" id="ARBA00022519"/>
    </source>
</evidence>
<dbReference type="PROSITE" id="PS51779">
    <property type="entry name" value="POTRA"/>
    <property type="match status" value="1"/>
</dbReference>
<evidence type="ECO:0000259" key="11">
    <source>
        <dbReference type="PROSITE" id="PS51779"/>
    </source>
</evidence>
<dbReference type="InterPro" id="IPR005548">
    <property type="entry name" value="Cell_div_FtsQ/DivIB_C"/>
</dbReference>
<dbReference type="Pfam" id="PF08478">
    <property type="entry name" value="POTRA_1"/>
    <property type="match status" value="1"/>
</dbReference>
<sequence length="423" mass="46146">MLETPEREYAPEFSAPRRTSVAPKRKLRRDFTDDFADDFSDDDDTSPVGRRRAGTRVRVRGGLPRTKAGWIAAVAAVLVVVGVGVGTVLMVRDMLMHDDRFVIPTSDEIEIKGNSHLTKAQLLSIFGGDVERNIFTISLAERKAQLERLPWVEHATVMRLLPDRIRVSITERTPVAFVRQGNHIGLVDKNGVLLDMPTDVPANTHYSFPVVTGIAAADPLSVRAARMKIYAKFTADLDAEGERISQSLSEVDLSNPEDVKAVIPDHTSEVLVHFGEEDFLNRYKKYEAHLAEWRAQYPKLSSVDMRYDRQAVLEMQPGSSVPVSPVPAAGAARSDAAPVTPAPAKAPVAAAVHPAGAKNVAKAKGPVHPVHHAAVHPSAAKKSPATRSDVATWVHPKTAATKHPTVPSDVSHQQYHPPQVVQP</sequence>
<evidence type="ECO:0000256" key="1">
    <source>
        <dbReference type="ARBA" id="ARBA00004370"/>
    </source>
</evidence>
<dbReference type="Gene3D" id="3.10.20.310">
    <property type="entry name" value="membrane protein fhac"/>
    <property type="match status" value="1"/>
</dbReference>
<feature type="region of interest" description="Disordered" evidence="10">
    <location>
        <begin position="373"/>
        <end position="423"/>
    </location>
</feature>
<evidence type="ECO:0000256" key="5">
    <source>
        <dbReference type="ARBA" id="ARBA00022692"/>
    </source>
</evidence>
<dbReference type="RefSeq" id="WP_125484624.1">
    <property type="nucleotide sequence ID" value="NZ_RSDW01000001.1"/>
</dbReference>
<evidence type="ECO:0000256" key="7">
    <source>
        <dbReference type="ARBA" id="ARBA00023136"/>
    </source>
</evidence>
<name>A0A3R9NW31_9BACT</name>
<dbReference type="AlphaFoldDB" id="A0A3R9NW31"/>
<dbReference type="GO" id="GO:0032153">
    <property type="term" value="C:cell division site"/>
    <property type="evidence" value="ECO:0007669"/>
    <property type="project" value="UniProtKB-UniRule"/>
</dbReference>
<feature type="compositionally biased region" description="Low complexity" evidence="10">
    <location>
        <begin position="375"/>
        <end position="385"/>
    </location>
</feature>
<dbReference type="InterPro" id="IPR045335">
    <property type="entry name" value="FtsQ_C_sf"/>
</dbReference>
<comment type="function">
    <text evidence="9">Essential cell division protein.</text>
</comment>
<evidence type="ECO:0000256" key="8">
    <source>
        <dbReference type="ARBA" id="ARBA00023306"/>
    </source>
</evidence>
<dbReference type="GO" id="GO:0090529">
    <property type="term" value="P:cell septum assembly"/>
    <property type="evidence" value="ECO:0007669"/>
    <property type="project" value="InterPro"/>
</dbReference>
<dbReference type="Proteomes" id="UP000269669">
    <property type="component" value="Unassembled WGS sequence"/>
</dbReference>
<evidence type="ECO:0000313" key="13">
    <source>
        <dbReference type="Proteomes" id="UP000269669"/>
    </source>
</evidence>
<keyword evidence="4 9" id="KW-0132">Cell division</keyword>
<feature type="domain" description="POTRA" evidence="11">
    <location>
        <begin position="104"/>
        <end position="172"/>
    </location>
</feature>
<dbReference type="Gene3D" id="3.40.50.11690">
    <property type="entry name" value="Cell division protein FtsQ/DivIB"/>
    <property type="match status" value="1"/>
</dbReference>
<dbReference type="InterPro" id="IPR034746">
    <property type="entry name" value="POTRA"/>
</dbReference>
<keyword evidence="13" id="KW-1185">Reference proteome</keyword>
<dbReference type="GO" id="GO:0043093">
    <property type="term" value="P:FtsZ-dependent cytokinesis"/>
    <property type="evidence" value="ECO:0007669"/>
    <property type="project" value="UniProtKB-UniRule"/>
</dbReference>
<keyword evidence="5 9" id="KW-0812">Transmembrane</keyword>
<reference evidence="12 13" key="1">
    <citation type="submission" date="2018-12" db="EMBL/GenBank/DDBJ databases">
        <title>Sequencing of bacterial isolates from soil warming experiment in Harvard Forest, Massachusetts, USA.</title>
        <authorList>
            <person name="Deangelis K."/>
        </authorList>
    </citation>
    <scope>NUCLEOTIDE SEQUENCE [LARGE SCALE GENOMIC DNA]</scope>
    <source>
        <strain evidence="12 13">EB153</strain>
    </source>
</reference>
<dbReference type="InterPro" id="IPR026579">
    <property type="entry name" value="FtsQ"/>
</dbReference>
<comment type="similarity">
    <text evidence="9">Belongs to the FtsQ/DivIB family. FtsQ subfamily.</text>
</comment>
<feature type="transmembrane region" description="Helical" evidence="9">
    <location>
        <begin position="68"/>
        <end position="91"/>
    </location>
</feature>
<dbReference type="EMBL" id="RSDW01000001">
    <property type="protein sequence ID" value="RSL15944.1"/>
    <property type="molecule type" value="Genomic_DNA"/>
</dbReference>